<evidence type="ECO:0000256" key="1">
    <source>
        <dbReference type="ARBA" id="ARBA00006484"/>
    </source>
</evidence>
<keyword evidence="4" id="KW-1185">Reference proteome</keyword>
<evidence type="ECO:0000313" key="3">
    <source>
        <dbReference type="EMBL" id="SCE82410.1"/>
    </source>
</evidence>
<dbReference type="InterPro" id="IPR002347">
    <property type="entry name" value="SDR_fam"/>
</dbReference>
<dbReference type="RefSeq" id="WP_074473064.1">
    <property type="nucleotide sequence ID" value="NZ_FMCT01000002.1"/>
</dbReference>
<evidence type="ECO:0000313" key="4">
    <source>
        <dbReference type="Proteomes" id="UP000183585"/>
    </source>
</evidence>
<evidence type="ECO:0000256" key="2">
    <source>
        <dbReference type="ARBA" id="ARBA00023002"/>
    </source>
</evidence>
<dbReference type="PANTHER" id="PTHR42879:SF2">
    <property type="entry name" value="3-OXOACYL-[ACYL-CARRIER-PROTEIN] REDUCTASE FABG"/>
    <property type="match status" value="1"/>
</dbReference>
<sequence>MDLGLRDRAVLVTGGSSNIGAATAIAFGREGARVTLTYKSNKEAAEKVAAQVEQEGGTAHTVPFDLEDSGAPARLIDAVVEKWGGLDVLVNNAVRWADHNPTQGPRKFEDETDDSWVTLIDANLTAQLQVLQAALPALRRSGSGRIVNVSTSLVERGMVGSVAYTAAKSGLYGASRSLSWEVGRDGVLVNVVMPGWVIDGKDLPFEIPQALMDEQTSRLPTGQLPSCQHVADAVVFLASQANKSITGEIVRVTGGMS</sequence>
<dbReference type="SUPFAM" id="SSF51735">
    <property type="entry name" value="NAD(P)-binding Rossmann-fold domains"/>
    <property type="match status" value="1"/>
</dbReference>
<gene>
    <name evidence="3" type="ORF">GA0070563_102229</name>
</gene>
<dbReference type="PRINTS" id="PR00081">
    <property type="entry name" value="GDHRDH"/>
</dbReference>
<dbReference type="Gene3D" id="3.40.50.720">
    <property type="entry name" value="NAD(P)-binding Rossmann-like Domain"/>
    <property type="match status" value="1"/>
</dbReference>
<proteinExistence type="inferred from homology"/>
<dbReference type="AlphaFoldDB" id="A0A1C4VEE7"/>
<dbReference type="InterPro" id="IPR050259">
    <property type="entry name" value="SDR"/>
</dbReference>
<dbReference type="PANTHER" id="PTHR42879">
    <property type="entry name" value="3-OXOACYL-(ACYL-CARRIER-PROTEIN) REDUCTASE"/>
    <property type="match status" value="1"/>
</dbReference>
<organism evidence="3 4">
    <name type="scientific">Micromonospora carbonacea</name>
    <dbReference type="NCBI Taxonomy" id="47853"/>
    <lineage>
        <taxon>Bacteria</taxon>
        <taxon>Bacillati</taxon>
        <taxon>Actinomycetota</taxon>
        <taxon>Actinomycetes</taxon>
        <taxon>Micromonosporales</taxon>
        <taxon>Micromonosporaceae</taxon>
        <taxon>Micromonospora</taxon>
    </lineage>
</organism>
<dbReference type="CDD" id="cd05233">
    <property type="entry name" value="SDR_c"/>
    <property type="match status" value="1"/>
</dbReference>
<reference evidence="4" key="1">
    <citation type="submission" date="2016-06" db="EMBL/GenBank/DDBJ databases">
        <authorList>
            <person name="Varghese N."/>
            <person name="Submissions Spin"/>
        </authorList>
    </citation>
    <scope>NUCLEOTIDE SEQUENCE [LARGE SCALE GENOMIC DNA]</scope>
    <source>
        <strain evidence="4">DSM 43168</strain>
    </source>
</reference>
<comment type="similarity">
    <text evidence="1">Belongs to the short-chain dehydrogenases/reductases (SDR) family.</text>
</comment>
<dbReference type="Pfam" id="PF13561">
    <property type="entry name" value="adh_short_C2"/>
    <property type="match status" value="1"/>
</dbReference>
<accession>A0A1C4VEE7</accession>
<dbReference type="GO" id="GO:0016491">
    <property type="term" value="F:oxidoreductase activity"/>
    <property type="evidence" value="ECO:0007669"/>
    <property type="project" value="UniProtKB-KW"/>
</dbReference>
<keyword evidence="2" id="KW-0560">Oxidoreductase</keyword>
<dbReference type="EMBL" id="FMCT01000002">
    <property type="protein sequence ID" value="SCE82410.1"/>
    <property type="molecule type" value="Genomic_DNA"/>
</dbReference>
<dbReference type="InterPro" id="IPR036291">
    <property type="entry name" value="NAD(P)-bd_dom_sf"/>
</dbReference>
<dbReference type="PRINTS" id="PR00080">
    <property type="entry name" value="SDRFAMILY"/>
</dbReference>
<name>A0A1C4VEE7_9ACTN</name>
<protein>
    <submittedName>
        <fullName evidence="3">3-oxoacyl-[acyl-carrier protein] reductase</fullName>
    </submittedName>
</protein>
<dbReference type="FunFam" id="3.40.50.720:FF:000173">
    <property type="entry name" value="3-oxoacyl-[acyl-carrier protein] reductase"/>
    <property type="match status" value="1"/>
</dbReference>
<dbReference type="Proteomes" id="UP000183585">
    <property type="component" value="Unassembled WGS sequence"/>
</dbReference>